<name>A0A1G7MGV6_9ACTN</name>
<reference evidence="2" key="1">
    <citation type="submission" date="2016-10" db="EMBL/GenBank/DDBJ databases">
        <authorList>
            <person name="Varghese N."/>
            <person name="Submissions S."/>
        </authorList>
    </citation>
    <scope>NUCLEOTIDE SEQUENCE [LARGE SCALE GENOMIC DNA]</scope>
    <source>
        <strain evidence="2">DSM 44268</strain>
    </source>
</reference>
<gene>
    <name evidence="1" type="ORF">SAMN05660662_2677</name>
</gene>
<evidence type="ECO:0000313" key="2">
    <source>
        <dbReference type="Proteomes" id="UP000199406"/>
    </source>
</evidence>
<dbReference type="Proteomes" id="UP000199406">
    <property type="component" value="Unassembled WGS sequence"/>
</dbReference>
<evidence type="ECO:0000313" key="1">
    <source>
        <dbReference type="EMBL" id="SDF60359.1"/>
    </source>
</evidence>
<dbReference type="EMBL" id="FNBT01000005">
    <property type="protein sequence ID" value="SDF60359.1"/>
    <property type="molecule type" value="Genomic_DNA"/>
</dbReference>
<organism evidence="1 2">
    <name type="scientific">Blastococcus aurantiacus</name>
    <dbReference type="NCBI Taxonomy" id="1550231"/>
    <lineage>
        <taxon>Bacteria</taxon>
        <taxon>Bacillati</taxon>
        <taxon>Actinomycetota</taxon>
        <taxon>Actinomycetes</taxon>
        <taxon>Geodermatophilales</taxon>
        <taxon>Geodermatophilaceae</taxon>
        <taxon>Blastococcus</taxon>
    </lineage>
</organism>
<proteinExistence type="predicted"/>
<dbReference type="RefSeq" id="WP_091767405.1">
    <property type="nucleotide sequence ID" value="NZ_FNBT01000005.1"/>
</dbReference>
<dbReference type="OrthoDB" id="5189581at2"/>
<dbReference type="AlphaFoldDB" id="A0A1G7MGV6"/>
<accession>A0A1G7MGV6</accession>
<sequence>MLAFREMRVARHTFNEEQVDAGIDAIIERAKDRGQTIRYSAVFAAAGLPEPQQLHQGAESQLVTDFMKAIHDRCIQRGLPPLDSLVVHVAGPRQSWPGGGYFKVNGLVDPLKDRVSAADQVTATRFWEDQKKECMEWGVRARRTS</sequence>
<protein>
    <submittedName>
        <fullName evidence="1">Uncharacterized protein</fullName>
    </submittedName>
</protein>
<keyword evidence="2" id="KW-1185">Reference proteome</keyword>